<keyword evidence="2" id="KW-0812">Transmembrane</keyword>
<gene>
    <name evidence="4" type="ORF">THER5_1405</name>
</gene>
<dbReference type="OrthoDB" id="9814325at2"/>
<dbReference type="SUPFAM" id="SSF53300">
    <property type="entry name" value="vWA-like"/>
    <property type="match status" value="1"/>
</dbReference>
<evidence type="ECO:0000313" key="5">
    <source>
        <dbReference type="Proteomes" id="UP000029003"/>
    </source>
</evidence>
<sequence length="339" mass="35700">MNGWTLSPALGWPAGVALAVIMTACAIAEIVIHIRQRSASDETVASCVRRTLICLLTAVAVLTPSTVAETTSKAVNATDIVIAIDTTSSMAVKDATYGDATTISRLDAAKDAVHDLTKAYPAASFSAMSFGASASLDVPLTPDTLAIDNWADTLSAEPTTTSSGSSLDTPLDKLLLTLKDIRKRHQDDTIVLFLISDGEQTSTTTRRTYSSLRRYLDDALVLGAGSTTGGQIPADGSDDSPDGQETWVTDPTTGQPGISKLSPDTLSTIADELSGTAVMLDATHTATDSLPKASKTWRTTSTAKTRQRTTPVVWPIAIAIAALLAWEFGAWVGMSRRLL</sequence>
<evidence type="ECO:0000256" key="1">
    <source>
        <dbReference type="SAM" id="MobiDB-lite"/>
    </source>
</evidence>
<keyword evidence="2" id="KW-1133">Transmembrane helix</keyword>
<dbReference type="EMBL" id="JGZT01000008">
    <property type="protein sequence ID" value="KFJ01515.1"/>
    <property type="molecule type" value="Genomic_DNA"/>
</dbReference>
<dbReference type="Proteomes" id="UP000029003">
    <property type="component" value="Unassembled WGS sequence"/>
</dbReference>
<dbReference type="PROSITE" id="PS50234">
    <property type="entry name" value="VWFA"/>
    <property type="match status" value="1"/>
</dbReference>
<evidence type="ECO:0000256" key="2">
    <source>
        <dbReference type="SAM" id="Phobius"/>
    </source>
</evidence>
<name>A0A087E164_9BIFI</name>
<dbReference type="Gene3D" id="3.40.50.410">
    <property type="entry name" value="von Willebrand factor, type A domain"/>
    <property type="match status" value="1"/>
</dbReference>
<feature type="transmembrane region" description="Helical" evidence="2">
    <location>
        <begin position="312"/>
        <end position="334"/>
    </location>
</feature>
<evidence type="ECO:0000259" key="3">
    <source>
        <dbReference type="PROSITE" id="PS50234"/>
    </source>
</evidence>
<feature type="region of interest" description="Disordered" evidence="1">
    <location>
        <begin position="227"/>
        <end position="257"/>
    </location>
</feature>
<organism evidence="4 5">
    <name type="scientific">Bifidobacterium thermacidophilum subsp. thermacidophilum</name>
    <dbReference type="NCBI Taxonomy" id="79262"/>
    <lineage>
        <taxon>Bacteria</taxon>
        <taxon>Bacillati</taxon>
        <taxon>Actinomycetota</taxon>
        <taxon>Actinomycetes</taxon>
        <taxon>Bifidobacteriales</taxon>
        <taxon>Bifidobacteriaceae</taxon>
        <taxon>Bifidobacterium</taxon>
    </lineage>
</organism>
<dbReference type="RefSeq" id="WP_029577122.1">
    <property type="nucleotide sequence ID" value="NZ_JGZT01000008.1"/>
</dbReference>
<feature type="compositionally biased region" description="Polar residues" evidence="1">
    <location>
        <begin position="246"/>
        <end position="257"/>
    </location>
</feature>
<keyword evidence="2" id="KW-0472">Membrane</keyword>
<dbReference type="Pfam" id="PF13519">
    <property type="entry name" value="VWA_2"/>
    <property type="match status" value="1"/>
</dbReference>
<feature type="domain" description="VWFA" evidence="3">
    <location>
        <begin position="79"/>
        <end position="226"/>
    </location>
</feature>
<reference evidence="4 5" key="1">
    <citation type="submission" date="2014-03" db="EMBL/GenBank/DDBJ databases">
        <title>Genomics of Bifidobacteria.</title>
        <authorList>
            <person name="Ventura M."/>
            <person name="Milani C."/>
            <person name="Lugli G.A."/>
        </authorList>
    </citation>
    <scope>NUCLEOTIDE SEQUENCE [LARGE SCALE GENOMIC DNA]</scope>
    <source>
        <strain evidence="4 5">LMG 21395</strain>
    </source>
</reference>
<dbReference type="AlphaFoldDB" id="A0A087E164"/>
<comment type="caution">
    <text evidence="4">The sequence shown here is derived from an EMBL/GenBank/DDBJ whole genome shotgun (WGS) entry which is preliminary data.</text>
</comment>
<dbReference type="InterPro" id="IPR036465">
    <property type="entry name" value="vWFA_dom_sf"/>
</dbReference>
<evidence type="ECO:0000313" key="4">
    <source>
        <dbReference type="EMBL" id="KFJ01515.1"/>
    </source>
</evidence>
<accession>A0A087E164</accession>
<protein>
    <submittedName>
        <fullName evidence="4">von Willebrand factor type A domain protein</fullName>
    </submittedName>
</protein>
<feature type="transmembrane region" description="Helical" evidence="2">
    <location>
        <begin position="12"/>
        <end position="32"/>
    </location>
</feature>
<dbReference type="InterPro" id="IPR002035">
    <property type="entry name" value="VWF_A"/>
</dbReference>
<proteinExistence type="predicted"/>